<dbReference type="PANTHER" id="PTHR43102:SF2">
    <property type="entry name" value="GAF DOMAIN-CONTAINING PROTEIN"/>
    <property type="match status" value="1"/>
</dbReference>
<dbReference type="Gene3D" id="3.30.450.40">
    <property type="match status" value="1"/>
</dbReference>
<dbReference type="EMBL" id="JAAVJI010000007">
    <property type="protein sequence ID" value="NJP01932.1"/>
    <property type="molecule type" value="Genomic_DNA"/>
</dbReference>
<evidence type="ECO:0000313" key="3">
    <source>
        <dbReference type="Proteomes" id="UP000746535"/>
    </source>
</evidence>
<dbReference type="InterPro" id="IPR003018">
    <property type="entry name" value="GAF"/>
</dbReference>
<gene>
    <name evidence="2" type="ORF">HBH25_13855</name>
</gene>
<protein>
    <submittedName>
        <fullName evidence="2">GAF domain-containing protein</fullName>
    </submittedName>
</protein>
<dbReference type="SUPFAM" id="SSF55781">
    <property type="entry name" value="GAF domain-like"/>
    <property type="match status" value="1"/>
</dbReference>
<dbReference type="PANTHER" id="PTHR43102">
    <property type="entry name" value="SLR1143 PROTEIN"/>
    <property type="match status" value="1"/>
</dbReference>
<accession>A0ABX0YF80</accession>
<proteinExistence type="predicted"/>
<evidence type="ECO:0000259" key="1">
    <source>
        <dbReference type="Pfam" id="PF01590"/>
    </source>
</evidence>
<reference evidence="2 3" key="1">
    <citation type="submission" date="2020-03" db="EMBL/GenBank/DDBJ databases">
        <authorList>
            <person name="Wang L."/>
            <person name="He N."/>
            <person name="Li Y."/>
            <person name="Fang Y."/>
            <person name="Zhang F."/>
        </authorList>
    </citation>
    <scope>NUCLEOTIDE SEQUENCE [LARGE SCALE GENOMIC DNA]</scope>
    <source>
        <strain evidence="3">hsmgli-8</strain>
    </source>
</reference>
<dbReference type="RefSeq" id="WP_168084498.1">
    <property type="nucleotide sequence ID" value="NZ_JAAVJI010000007.1"/>
</dbReference>
<name>A0ABX0YF80_9PSED</name>
<sequence>MERLCERQGLLTLEERSAIAEIEATTHVLKLVTRLTGMGFAGISKFTDTQWVVCSVYDAIGLGIAPGESLDVETTLCHELQRDPRPLFLANIANHPRLAARPVVAEHRLGSYAGVPVILPDGTLYGALCALDTKATAFDDENLAETLELFARLIGCIFYANIRR</sequence>
<keyword evidence="3" id="KW-1185">Reference proteome</keyword>
<organism evidence="2 3">
    <name type="scientific">Pseudomonas quercus</name>
    <dbReference type="NCBI Taxonomy" id="2722792"/>
    <lineage>
        <taxon>Bacteria</taxon>
        <taxon>Pseudomonadati</taxon>
        <taxon>Pseudomonadota</taxon>
        <taxon>Gammaproteobacteria</taxon>
        <taxon>Pseudomonadales</taxon>
        <taxon>Pseudomonadaceae</taxon>
        <taxon>Pseudomonas</taxon>
    </lineage>
</organism>
<comment type="caution">
    <text evidence="2">The sequence shown here is derived from an EMBL/GenBank/DDBJ whole genome shotgun (WGS) entry which is preliminary data.</text>
</comment>
<dbReference type="InterPro" id="IPR029016">
    <property type="entry name" value="GAF-like_dom_sf"/>
</dbReference>
<dbReference type="Pfam" id="PF01590">
    <property type="entry name" value="GAF"/>
    <property type="match status" value="1"/>
</dbReference>
<feature type="domain" description="GAF" evidence="1">
    <location>
        <begin position="26"/>
        <end position="155"/>
    </location>
</feature>
<evidence type="ECO:0000313" key="2">
    <source>
        <dbReference type="EMBL" id="NJP01932.1"/>
    </source>
</evidence>
<dbReference type="Proteomes" id="UP000746535">
    <property type="component" value="Unassembled WGS sequence"/>
</dbReference>